<evidence type="ECO:0000313" key="4">
    <source>
        <dbReference type="Proteomes" id="UP000312512"/>
    </source>
</evidence>
<dbReference type="Pfam" id="PF19493">
    <property type="entry name" value="Trypco1"/>
    <property type="match status" value="1"/>
</dbReference>
<dbReference type="EMBL" id="VDLX02000034">
    <property type="protein sequence ID" value="KAB8183912.1"/>
    <property type="molecule type" value="Genomic_DNA"/>
</dbReference>
<organism evidence="3 4">
    <name type="scientific">Nonomuraea phyllanthi</name>
    <dbReference type="NCBI Taxonomy" id="2219224"/>
    <lineage>
        <taxon>Bacteria</taxon>
        <taxon>Bacillati</taxon>
        <taxon>Actinomycetota</taxon>
        <taxon>Actinomycetes</taxon>
        <taxon>Streptosporangiales</taxon>
        <taxon>Streptosporangiaceae</taxon>
        <taxon>Nonomuraea</taxon>
    </lineage>
</organism>
<name>A0A5C4UZW9_9ACTN</name>
<dbReference type="RefSeq" id="WP_139638020.1">
    <property type="nucleotide sequence ID" value="NZ_VDLX02000034.1"/>
</dbReference>
<protein>
    <recommendedName>
        <fullName evidence="2">Trypsin-co-occurring domain-containing protein</fullName>
    </recommendedName>
</protein>
<feature type="region of interest" description="Disordered" evidence="1">
    <location>
        <begin position="1"/>
        <end position="32"/>
    </location>
</feature>
<feature type="domain" description="Trypsin-co-occurring" evidence="2">
    <location>
        <begin position="14"/>
        <end position="107"/>
    </location>
</feature>
<accession>A0A5C4UZW9</accession>
<keyword evidence="4" id="KW-1185">Reference proteome</keyword>
<evidence type="ECO:0000256" key="1">
    <source>
        <dbReference type="SAM" id="MobiDB-lite"/>
    </source>
</evidence>
<gene>
    <name evidence="3" type="ORF">FH608_048640</name>
</gene>
<dbReference type="InterPro" id="IPR045794">
    <property type="entry name" value="Trypco1"/>
</dbReference>
<dbReference type="NCBIfam" id="NF041216">
    <property type="entry name" value="CU044_2847_fam"/>
    <property type="match status" value="1"/>
</dbReference>
<dbReference type="OrthoDB" id="5194643at2"/>
<dbReference type="AlphaFoldDB" id="A0A5C4UZW9"/>
<evidence type="ECO:0000259" key="2">
    <source>
        <dbReference type="Pfam" id="PF19493"/>
    </source>
</evidence>
<reference evidence="3 4" key="1">
    <citation type="submission" date="2019-10" db="EMBL/GenBank/DDBJ databases">
        <title>Nonomuraea sp. nov., isolated from Phyllanthus amarus.</title>
        <authorList>
            <person name="Klykleung N."/>
            <person name="Tanasupawat S."/>
        </authorList>
    </citation>
    <scope>NUCLEOTIDE SEQUENCE [LARGE SCALE GENOMIC DNA]</scope>
    <source>
        <strain evidence="3 4">PA1-10</strain>
    </source>
</reference>
<comment type="caution">
    <text evidence="3">The sequence shown here is derived from an EMBL/GenBank/DDBJ whole genome shotgun (WGS) entry which is preliminary data.</text>
</comment>
<dbReference type="Proteomes" id="UP000312512">
    <property type="component" value="Unassembled WGS sequence"/>
</dbReference>
<sequence length="116" mass="12627">MSKSQHQRSTKTQLLLEVRPSEVSGDLKPRVPELPEKFGARAQEIADSIGAVADELRSRLERILDRPAHPKAWGVESIEIGFDIAVQAETGVVIAKASTEATFSARLVLKPAPDSK</sequence>
<proteinExistence type="predicted"/>
<evidence type="ECO:0000313" key="3">
    <source>
        <dbReference type="EMBL" id="KAB8183912.1"/>
    </source>
</evidence>